<protein>
    <submittedName>
        <fullName evidence="1">Uncharacterized protein</fullName>
    </submittedName>
</protein>
<gene>
    <name evidence="1" type="primary">ORF222314</name>
</gene>
<feature type="non-terminal residue" evidence="1">
    <location>
        <position position="1"/>
    </location>
</feature>
<feature type="non-terminal residue" evidence="1">
    <location>
        <position position="76"/>
    </location>
</feature>
<evidence type="ECO:0000313" key="1">
    <source>
        <dbReference type="EMBL" id="CEK99866.1"/>
    </source>
</evidence>
<reference evidence="1" key="1">
    <citation type="submission" date="2014-12" db="EMBL/GenBank/DDBJ databases">
        <title>Insight into the proteome of Arion vulgaris.</title>
        <authorList>
            <person name="Aradska J."/>
            <person name="Bulat T."/>
            <person name="Smidak R."/>
            <person name="Sarate P."/>
            <person name="Gangsoo J."/>
            <person name="Sialana F."/>
            <person name="Bilban M."/>
            <person name="Lubec G."/>
        </authorList>
    </citation>
    <scope>NUCLEOTIDE SEQUENCE</scope>
    <source>
        <tissue evidence="1">Skin</tissue>
    </source>
</reference>
<sequence length="76" mass="8294">ILSAETGKKPNIFSESWRVSQNMSLFNGVCGSASNDSETYYCECQYMGTNICSKSRDVFQCAQDDSSNNSTGKNTG</sequence>
<proteinExistence type="predicted"/>
<dbReference type="AlphaFoldDB" id="A0A0B7C5H0"/>
<accession>A0A0B7C5H0</accession>
<organism evidence="1">
    <name type="scientific">Arion vulgaris</name>
    <dbReference type="NCBI Taxonomy" id="1028688"/>
    <lineage>
        <taxon>Eukaryota</taxon>
        <taxon>Metazoa</taxon>
        <taxon>Spiralia</taxon>
        <taxon>Lophotrochozoa</taxon>
        <taxon>Mollusca</taxon>
        <taxon>Gastropoda</taxon>
        <taxon>Heterobranchia</taxon>
        <taxon>Euthyneura</taxon>
        <taxon>Panpulmonata</taxon>
        <taxon>Eupulmonata</taxon>
        <taxon>Stylommatophora</taxon>
        <taxon>Helicina</taxon>
        <taxon>Arionoidea</taxon>
        <taxon>Arionidae</taxon>
        <taxon>Arion</taxon>
    </lineage>
</organism>
<name>A0A0B7C5H0_9EUPU</name>
<dbReference type="EMBL" id="HACG01052995">
    <property type="protein sequence ID" value="CEK99866.1"/>
    <property type="molecule type" value="Transcribed_RNA"/>
</dbReference>